<comment type="caution">
    <text evidence="3">The sequence shown here is derived from an EMBL/GenBank/DDBJ whole genome shotgun (WGS) entry which is preliminary data.</text>
</comment>
<name>A0A9P7RLP2_9AGAR</name>
<dbReference type="EMBL" id="CM032191">
    <property type="protein sequence ID" value="KAG7085448.1"/>
    <property type="molecule type" value="Genomic_DNA"/>
</dbReference>
<dbReference type="Proteomes" id="UP001049176">
    <property type="component" value="Chromosome 11"/>
</dbReference>
<evidence type="ECO:0000256" key="2">
    <source>
        <dbReference type="SAM" id="Phobius"/>
    </source>
</evidence>
<feature type="region of interest" description="Disordered" evidence="1">
    <location>
        <begin position="1"/>
        <end position="22"/>
    </location>
</feature>
<dbReference type="AlphaFoldDB" id="A0A9P7RLP2"/>
<keyword evidence="2" id="KW-0472">Membrane</keyword>
<keyword evidence="4" id="KW-1185">Reference proteome</keyword>
<keyword evidence="2" id="KW-1133">Transmembrane helix</keyword>
<dbReference type="RefSeq" id="XP_043001919.1">
    <property type="nucleotide sequence ID" value="XM_043159965.1"/>
</dbReference>
<dbReference type="KEGG" id="more:E1B28_003009"/>
<gene>
    <name evidence="3" type="ORF">E1B28_003009</name>
</gene>
<evidence type="ECO:0000313" key="4">
    <source>
        <dbReference type="Proteomes" id="UP001049176"/>
    </source>
</evidence>
<evidence type="ECO:0000256" key="1">
    <source>
        <dbReference type="SAM" id="MobiDB-lite"/>
    </source>
</evidence>
<proteinExistence type="predicted"/>
<accession>A0A9P7RLP2</accession>
<sequence>MPERDGVGSRRRQGTHGDGYSEFSMRFKKNFTLFVVAAVTAIVAIPITPAAGSNMINVAAAEICGRSRQRRDTC</sequence>
<feature type="transmembrane region" description="Helical" evidence="2">
    <location>
        <begin position="31"/>
        <end position="51"/>
    </location>
</feature>
<dbReference type="GeneID" id="66072085"/>
<protein>
    <submittedName>
        <fullName evidence="3">Uncharacterized protein</fullName>
    </submittedName>
</protein>
<evidence type="ECO:0000313" key="3">
    <source>
        <dbReference type="EMBL" id="KAG7085448.1"/>
    </source>
</evidence>
<reference evidence="3" key="1">
    <citation type="journal article" date="2021" name="Genome Biol. Evol.">
        <title>The assembled and annotated genome of the fairy-ring fungus Marasmius oreades.</title>
        <authorList>
            <person name="Hiltunen M."/>
            <person name="Ament-Velasquez S.L."/>
            <person name="Johannesson H."/>
        </authorList>
    </citation>
    <scope>NUCLEOTIDE SEQUENCE</scope>
    <source>
        <strain evidence="3">03SP1</strain>
    </source>
</reference>
<keyword evidence="2" id="KW-0812">Transmembrane</keyword>
<organism evidence="3 4">
    <name type="scientific">Marasmius oreades</name>
    <name type="common">fairy-ring Marasmius</name>
    <dbReference type="NCBI Taxonomy" id="181124"/>
    <lineage>
        <taxon>Eukaryota</taxon>
        <taxon>Fungi</taxon>
        <taxon>Dikarya</taxon>
        <taxon>Basidiomycota</taxon>
        <taxon>Agaricomycotina</taxon>
        <taxon>Agaricomycetes</taxon>
        <taxon>Agaricomycetidae</taxon>
        <taxon>Agaricales</taxon>
        <taxon>Marasmiineae</taxon>
        <taxon>Marasmiaceae</taxon>
        <taxon>Marasmius</taxon>
    </lineage>
</organism>